<dbReference type="KEGG" id="pste:PSTEL_04575"/>
<dbReference type="InterPro" id="IPR032380">
    <property type="entry name" value="PNKP_ligase_dom"/>
</dbReference>
<evidence type="ECO:0000313" key="3">
    <source>
        <dbReference type="Proteomes" id="UP000029507"/>
    </source>
</evidence>
<organism evidence="2 3">
    <name type="scientific">Paenibacillus stellifer</name>
    <dbReference type="NCBI Taxonomy" id="169760"/>
    <lineage>
        <taxon>Bacteria</taxon>
        <taxon>Bacillati</taxon>
        <taxon>Bacillota</taxon>
        <taxon>Bacilli</taxon>
        <taxon>Bacillales</taxon>
        <taxon>Paenibacillaceae</taxon>
        <taxon>Paenibacillus</taxon>
    </lineage>
</organism>
<dbReference type="Proteomes" id="UP000029507">
    <property type="component" value="Chromosome"/>
</dbReference>
<accession>A0A089N1D9</accession>
<proteinExistence type="predicted"/>
<dbReference type="Gene3D" id="3.30.470.30">
    <property type="entry name" value="DNA ligase/mRNA capping enzyme"/>
    <property type="match status" value="1"/>
</dbReference>
<feature type="domain" description="Polynucleotide kinase-phosphatase ligase" evidence="1">
    <location>
        <begin position="34"/>
        <end position="162"/>
    </location>
</feature>
<evidence type="ECO:0000259" key="1">
    <source>
        <dbReference type="Pfam" id="PF16542"/>
    </source>
</evidence>
<dbReference type="STRING" id="169760.PSTEL_04575"/>
<dbReference type="Pfam" id="PF16542">
    <property type="entry name" value="PNKP_ligase"/>
    <property type="match status" value="1"/>
</dbReference>
<dbReference type="HOGENOM" id="CLU_1609220_0_0_9"/>
<dbReference type="EMBL" id="CP009286">
    <property type="protein sequence ID" value="AIQ62484.1"/>
    <property type="molecule type" value="Genomic_DNA"/>
</dbReference>
<protein>
    <recommendedName>
        <fullName evidence="1">Polynucleotide kinase-phosphatase ligase domain-containing protein</fullName>
    </recommendedName>
</protein>
<gene>
    <name evidence="2" type="ORF">PSTEL_04575</name>
</gene>
<evidence type="ECO:0000313" key="2">
    <source>
        <dbReference type="EMBL" id="AIQ62484.1"/>
    </source>
</evidence>
<dbReference type="AlphaFoldDB" id="A0A089N1D9"/>
<name>A0A089N1D9_9BACL</name>
<reference evidence="2 3" key="1">
    <citation type="submission" date="2014-08" db="EMBL/GenBank/DDBJ databases">
        <title>Comparative genomics of the Paenibacillus odorifer group.</title>
        <authorList>
            <person name="den Bakker H.C."/>
            <person name="Tsai Y.-C."/>
            <person name="Martin N."/>
            <person name="Korlach J."/>
            <person name="Wiedmann M."/>
        </authorList>
    </citation>
    <scope>NUCLEOTIDE SEQUENCE [LARGE SCALE GENOMIC DNA]</scope>
    <source>
        <strain evidence="2 3">DSM 14472</strain>
    </source>
</reference>
<sequence>MPKSALSDKYGSFIYQNYKHIHDIQGSYVPLAEHLEAYYTYQQQMELYAQDEDMVYKPFALLKLVYEDGHEEIPDWKTSEMYGFLSEDEALTLDLSEPDALEKAESYFSRLTLENGMEGIVIKPEVWDGSTVPYMKVRNLDYLSIIYGYDYKFPYKYRKLLKQKM</sequence>
<keyword evidence="3" id="KW-1185">Reference proteome</keyword>